<accession>A0ABQ1KMC9</accession>
<sequence length="67" mass="6746">MTEPVLALLIFLFPLAYSPGPGNMLFAANGAVFGLRATLPASAGYHLATWAATGLPAPSATTKALSG</sequence>
<proteinExistence type="predicted"/>
<evidence type="ECO:0000313" key="1">
    <source>
        <dbReference type="EMBL" id="GGC04803.1"/>
    </source>
</evidence>
<evidence type="ECO:0000313" key="2">
    <source>
        <dbReference type="Proteomes" id="UP000645462"/>
    </source>
</evidence>
<dbReference type="EMBL" id="BMFC01000004">
    <property type="protein sequence ID" value="GGC04803.1"/>
    <property type="molecule type" value="Genomic_DNA"/>
</dbReference>
<evidence type="ECO:0008006" key="3">
    <source>
        <dbReference type="Google" id="ProtNLM"/>
    </source>
</evidence>
<keyword evidence="2" id="KW-1185">Reference proteome</keyword>
<dbReference type="Proteomes" id="UP000645462">
    <property type="component" value="Unassembled WGS sequence"/>
</dbReference>
<name>A0ABQ1KMC9_9RHOB</name>
<reference evidence="2" key="1">
    <citation type="journal article" date="2019" name="Int. J. Syst. Evol. Microbiol.">
        <title>The Global Catalogue of Microorganisms (GCM) 10K type strain sequencing project: providing services to taxonomists for standard genome sequencing and annotation.</title>
        <authorList>
            <consortium name="The Broad Institute Genomics Platform"/>
            <consortium name="The Broad Institute Genome Sequencing Center for Infectious Disease"/>
            <person name="Wu L."/>
            <person name="Ma J."/>
        </authorList>
    </citation>
    <scope>NUCLEOTIDE SEQUENCE [LARGE SCALE GENOMIC DNA]</scope>
    <source>
        <strain evidence="2">CGMCC 1.12478</strain>
    </source>
</reference>
<comment type="caution">
    <text evidence="1">The sequence shown here is derived from an EMBL/GenBank/DDBJ whole genome shotgun (WGS) entry which is preliminary data.</text>
</comment>
<organism evidence="1 2">
    <name type="scientific">Marivita lacus</name>
    <dbReference type="NCBI Taxonomy" id="1323742"/>
    <lineage>
        <taxon>Bacteria</taxon>
        <taxon>Pseudomonadati</taxon>
        <taxon>Pseudomonadota</taxon>
        <taxon>Alphaproteobacteria</taxon>
        <taxon>Rhodobacterales</taxon>
        <taxon>Roseobacteraceae</taxon>
        <taxon>Marivita</taxon>
    </lineage>
</organism>
<gene>
    <name evidence="1" type="ORF">GCM10011363_21850</name>
</gene>
<protein>
    <recommendedName>
        <fullName evidence="3">LysE family translocator</fullName>
    </recommendedName>
</protein>